<evidence type="ECO:0000313" key="4">
    <source>
        <dbReference type="Proteomes" id="UP000054498"/>
    </source>
</evidence>
<proteinExistence type="predicted"/>
<dbReference type="GeneID" id="25730733"/>
<evidence type="ECO:0000313" key="3">
    <source>
        <dbReference type="EMBL" id="KIY94675.1"/>
    </source>
</evidence>
<keyword evidence="2" id="KW-0812">Transmembrane</keyword>
<accession>A0A0D2MI83</accession>
<keyword evidence="4" id="KW-1185">Reference proteome</keyword>
<dbReference type="RefSeq" id="XP_013893695.1">
    <property type="nucleotide sequence ID" value="XM_014038241.1"/>
</dbReference>
<gene>
    <name evidence="3" type="ORF">MNEG_13286</name>
</gene>
<dbReference type="KEGG" id="mng:MNEG_13286"/>
<feature type="region of interest" description="Disordered" evidence="1">
    <location>
        <begin position="1"/>
        <end position="45"/>
    </location>
</feature>
<dbReference type="AlphaFoldDB" id="A0A0D2MI83"/>
<dbReference type="Proteomes" id="UP000054498">
    <property type="component" value="Unassembled WGS sequence"/>
</dbReference>
<reference evidence="3 4" key="1">
    <citation type="journal article" date="2013" name="BMC Genomics">
        <title>Reconstruction of the lipid metabolism for the microalga Monoraphidium neglectum from its genome sequence reveals characteristics suitable for biofuel production.</title>
        <authorList>
            <person name="Bogen C."/>
            <person name="Al-Dilaimi A."/>
            <person name="Albersmeier A."/>
            <person name="Wichmann J."/>
            <person name="Grundmann M."/>
            <person name="Rupp O."/>
            <person name="Lauersen K.J."/>
            <person name="Blifernez-Klassen O."/>
            <person name="Kalinowski J."/>
            <person name="Goesmann A."/>
            <person name="Mussgnug J.H."/>
            <person name="Kruse O."/>
        </authorList>
    </citation>
    <scope>NUCLEOTIDE SEQUENCE [LARGE SCALE GENOMIC DNA]</scope>
    <source>
        <strain evidence="3 4">SAG 48.87</strain>
    </source>
</reference>
<keyword evidence="2" id="KW-1133">Transmembrane helix</keyword>
<dbReference type="EMBL" id="KK103953">
    <property type="protein sequence ID" value="KIY94675.1"/>
    <property type="molecule type" value="Genomic_DNA"/>
</dbReference>
<protein>
    <submittedName>
        <fullName evidence="3">Uncharacterized protein</fullName>
    </submittedName>
</protein>
<evidence type="ECO:0000256" key="2">
    <source>
        <dbReference type="SAM" id="Phobius"/>
    </source>
</evidence>
<keyword evidence="2" id="KW-0472">Membrane</keyword>
<name>A0A0D2MI83_9CHLO</name>
<sequence>MGQKDDDREDDLESGSKSPLLQQRGAPAQPFNPHAPAPAGPFKRPGAASRIGRLLGVRNGTARVVLAAAVASAWMFFSSLLILLNKHILKDLKFP</sequence>
<feature type="transmembrane region" description="Helical" evidence="2">
    <location>
        <begin position="64"/>
        <end position="84"/>
    </location>
</feature>
<organism evidence="3 4">
    <name type="scientific">Monoraphidium neglectum</name>
    <dbReference type="NCBI Taxonomy" id="145388"/>
    <lineage>
        <taxon>Eukaryota</taxon>
        <taxon>Viridiplantae</taxon>
        <taxon>Chlorophyta</taxon>
        <taxon>core chlorophytes</taxon>
        <taxon>Chlorophyceae</taxon>
        <taxon>CS clade</taxon>
        <taxon>Sphaeropleales</taxon>
        <taxon>Selenastraceae</taxon>
        <taxon>Monoraphidium</taxon>
    </lineage>
</organism>
<evidence type="ECO:0000256" key="1">
    <source>
        <dbReference type="SAM" id="MobiDB-lite"/>
    </source>
</evidence>